<sequence>MRAARIRALRRASATVGAVVSLGLLAACGAQDSGAGDVVGQGFVSGDGSVKQWDAGDREDAVTVEGTTFEGDEVSTAEWLGDVVVVNTWYAGCAPCRAEAPDLVALANDREADGVRVLGINTEDEAGAATSFERTFDVPYPSIEDRSGQVVARLSGVVPLQAVPSTVVLDAEGRVAARVIGQAEASTLDAIVDELLAESDSGSDDGAAKGA</sequence>
<dbReference type="Proteomes" id="UP000189777">
    <property type="component" value="Unassembled WGS sequence"/>
</dbReference>
<keyword evidence="5" id="KW-0676">Redox-active center</keyword>
<keyword evidence="4" id="KW-1015">Disulfide bond</keyword>
<evidence type="ECO:0000259" key="7">
    <source>
        <dbReference type="PROSITE" id="PS51352"/>
    </source>
</evidence>
<evidence type="ECO:0000313" key="9">
    <source>
        <dbReference type="Proteomes" id="UP000189777"/>
    </source>
</evidence>
<evidence type="ECO:0000256" key="2">
    <source>
        <dbReference type="ARBA" id="ARBA00022748"/>
    </source>
</evidence>
<comment type="subcellular location">
    <subcellularLocation>
        <location evidence="1">Cell envelope</location>
    </subcellularLocation>
</comment>
<evidence type="ECO:0000256" key="1">
    <source>
        <dbReference type="ARBA" id="ARBA00004196"/>
    </source>
</evidence>
<proteinExistence type="predicted"/>
<dbReference type="OrthoDB" id="9796554at2"/>
<keyword evidence="3" id="KW-0812">Transmembrane</keyword>
<dbReference type="STRING" id="526729.SAMN04324258_1070"/>
<dbReference type="GO" id="GO:0016209">
    <property type="term" value="F:antioxidant activity"/>
    <property type="evidence" value="ECO:0007669"/>
    <property type="project" value="InterPro"/>
</dbReference>
<dbReference type="InterPro" id="IPR050553">
    <property type="entry name" value="Thioredoxin_ResA/DsbE_sf"/>
</dbReference>
<accession>A0A1T5J652</accession>
<keyword evidence="9" id="KW-1185">Reference proteome</keyword>
<dbReference type="InterPro" id="IPR013766">
    <property type="entry name" value="Thioredoxin_domain"/>
</dbReference>
<reference evidence="8 9" key="1">
    <citation type="submission" date="2017-02" db="EMBL/GenBank/DDBJ databases">
        <authorList>
            <person name="Peterson S.W."/>
        </authorList>
    </citation>
    <scope>NUCLEOTIDE SEQUENCE [LARGE SCALE GENOMIC DNA]</scope>
    <source>
        <strain evidence="8 9">DSM 21481</strain>
    </source>
</reference>
<dbReference type="CDD" id="cd02966">
    <property type="entry name" value="TlpA_like_family"/>
    <property type="match status" value="1"/>
</dbReference>
<dbReference type="AlphaFoldDB" id="A0A1T5J652"/>
<evidence type="ECO:0000256" key="6">
    <source>
        <dbReference type="SAM" id="SignalP"/>
    </source>
</evidence>
<protein>
    <submittedName>
        <fullName evidence="8">Thiol-disulfide isomerase or thioredoxin</fullName>
    </submittedName>
</protein>
<dbReference type="Gene3D" id="3.40.30.10">
    <property type="entry name" value="Glutaredoxin"/>
    <property type="match status" value="1"/>
</dbReference>
<evidence type="ECO:0000313" key="8">
    <source>
        <dbReference type="EMBL" id="SKC46826.1"/>
    </source>
</evidence>
<keyword evidence="6" id="KW-0732">Signal</keyword>
<feature type="chain" id="PRO_5039683162" evidence="6">
    <location>
        <begin position="27"/>
        <end position="211"/>
    </location>
</feature>
<dbReference type="PROSITE" id="PS51352">
    <property type="entry name" value="THIOREDOXIN_2"/>
    <property type="match status" value="1"/>
</dbReference>
<keyword evidence="3" id="KW-0735">Signal-anchor</keyword>
<dbReference type="InterPro" id="IPR000866">
    <property type="entry name" value="AhpC/TSA"/>
</dbReference>
<dbReference type="EMBL" id="FUZQ01000002">
    <property type="protein sequence ID" value="SKC46826.1"/>
    <property type="molecule type" value="Genomic_DNA"/>
</dbReference>
<dbReference type="GO" id="GO:0016853">
    <property type="term" value="F:isomerase activity"/>
    <property type="evidence" value="ECO:0007669"/>
    <property type="project" value="UniProtKB-KW"/>
</dbReference>
<feature type="domain" description="Thioredoxin" evidence="7">
    <location>
        <begin position="53"/>
        <end position="197"/>
    </location>
</feature>
<keyword evidence="2" id="KW-0201">Cytochrome c-type biogenesis</keyword>
<dbReference type="GO" id="GO:0016491">
    <property type="term" value="F:oxidoreductase activity"/>
    <property type="evidence" value="ECO:0007669"/>
    <property type="project" value="InterPro"/>
</dbReference>
<dbReference type="PANTHER" id="PTHR42852">
    <property type="entry name" value="THIOL:DISULFIDE INTERCHANGE PROTEIN DSBE"/>
    <property type="match status" value="1"/>
</dbReference>
<dbReference type="Pfam" id="PF00578">
    <property type="entry name" value="AhpC-TSA"/>
    <property type="match status" value="1"/>
</dbReference>
<dbReference type="InterPro" id="IPR036249">
    <property type="entry name" value="Thioredoxin-like_sf"/>
</dbReference>
<dbReference type="GO" id="GO:0030313">
    <property type="term" value="C:cell envelope"/>
    <property type="evidence" value="ECO:0007669"/>
    <property type="project" value="UniProtKB-SubCell"/>
</dbReference>
<dbReference type="SUPFAM" id="SSF52833">
    <property type="entry name" value="Thioredoxin-like"/>
    <property type="match status" value="1"/>
</dbReference>
<evidence type="ECO:0000256" key="3">
    <source>
        <dbReference type="ARBA" id="ARBA00022968"/>
    </source>
</evidence>
<evidence type="ECO:0000256" key="5">
    <source>
        <dbReference type="ARBA" id="ARBA00023284"/>
    </source>
</evidence>
<dbReference type="PANTHER" id="PTHR42852:SF6">
    <property type="entry name" value="THIOL:DISULFIDE INTERCHANGE PROTEIN DSBE"/>
    <property type="match status" value="1"/>
</dbReference>
<feature type="signal peptide" evidence="6">
    <location>
        <begin position="1"/>
        <end position="26"/>
    </location>
</feature>
<organism evidence="8 9">
    <name type="scientific">Krasilnikoviella flava</name>
    <dbReference type="NCBI Taxonomy" id="526729"/>
    <lineage>
        <taxon>Bacteria</taxon>
        <taxon>Bacillati</taxon>
        <taxon>Actinomycetota</taxon>
        <taxon>Actinomycetes</taxon>
        <taxon>Micrococcales</taxon>
        <taxon>Promicromonosporaceae</taxon>
        <taxon>Krasilnikoviella</taxon>
    </lineage>
</organism>
<dbReference type="RefSeq" id="WP_079572166.1">
    <property type="nucleotide sequence ID" value="NZ_FUZQ01000002.1"/>
</dbReference>
<dbReference type="PROSITE" id="PS51257">
    <property type="entry name" value="PROKAR_LIPOPROTEIN"/>
    <property type="match status" value="1"/>
</dbReference>
<dbReference type="GO" id="GO:0017004">
    <property type="term" value="P:cytochrome complex assembly"/>
    <property type="evidence" value="ECO:0007669"/>
    <property type="project" value="UniProtKB-KW"/>
</dbReference>
<gene>
    <name evidence="8" type="ORF">SAMN04324258_1070</name>
</gene>
<keyword evidence="8" id="KW-0413">Isomerase</keyword>
<name>A0A1T5J652_9MICO</name>
<evidence type="ECO:0000256" key="4">
    <source>
        <dbReference type="ARBA" id="ARBA00023157"/>
    </source>
</evidence>